<keyword evidence="1" id="KW-0175">Coiled coil</keyword>
<dbReference type="RefSeq" id="WP_073186580.1">
    <property type="nucleotide sequence ID" value="NZ_FQZG01000016.1"/>
</dbReference>
<feature type="coiled-coil region" evidence="1">
    <location>
        <begin position="931"/>
        <end position="986"/>
    </location>
</feature>
<feature type="coiled-coil region" evidence="1">
    <location>
        <begin position="312"/>
        <end position="346"/>
    </location>
</feature>
<accession>A0A1M6EAJ5</accession>
<sequence length="1381" mass="150529">MSIDDELRAWRDAAVTGGLPQPHRERWQPLRAGVVNLWEFEAAEYWYADGWAQLMGRNETGKSSLMALTTLIPWLADTSSDKIDTLGRSGKQFSYYVKPTGADGDRRDASASFFHGWLWVEYGRVIEGEEDFFTTLLYASARSATPRVTLEWCTARGSRVRDGLRLTAGREVQQPKAIDAPGFTAHPSGLAYKAEVAERLLGSTVDKLDIVGKILKVTRTPKLGAHLDVRFVTDHLRSSLPELRRSEIHQLAQGWDQLDQIRHDLQRTQEAAATVARFAASPWSSWLGARLRLTADDAADRRTKFDKVRRDEESARATLGEAEAAVEDLERREDEARLRAEASAAAADELQRSAAFGEARGRIDAARRADDALAAAQTRQREAASGLTQARNRARDAAADDDAHRSEVEDRRAAVARSLDAVRQTAEGAGLPVAGDVDADRLAQRVVERRRHVARAAELQRTADQAGVKATWAEEAAAGLLSKAADYKASAERTWQEAEAEHDAVAEALTSWASGLDPRPETAAWRAGLPRSVADLAAPTLAERIRGDWYDPRHAARQEERRAADEAAELARREASRLAHEIATLETAGVLPPSAPSLWQRRERDAVPGAPFWRLVNPSGLAGRDLAHVEAALSAAGLLDAWVDPSGAHGLDTFATAPDDPGDGRRLSAVLSVADDAGDLSAAAQRVLDGVALRGAGEPLPQAGLAVAVDGRWRSSGLTGAAAPTSVEAEWLGEAARESSRRRRLADLAHERTLREHEAERHRASADAAAAALHVLVDALGRAPKDAELRRTLDRAAERHRIAEEARDEAERAVELGRAARADADARHADHLRHVGEARLPATAGGLDGVRETLHAVERGLDRLRHDQDLLSLAERLSEESAARRLAADQDEATLAVALSESERVLGAARRTAQELRAAIGADDTRVLERLEELRRESASATRDREVLGGERVAQSVRLGAARERLQNLEVERDVATRERDAAFAEFRSLVDRGVAAHLRLELPEPGSSAIENVRAQVAAVRRSVTPRRWEDGPERADANAQELQRLRSTLEGRAREVNAELEQGGRALKLEPADDLIRIDVTVNSNGAVLPLHEAVDHLASTVATLESAYDARVQETLDELLGSTFLEHMRERIGTARTLVGHINKVLGEHSTTTSGTAMKIRFEPGQHRAVLDAVAGSGLLDPEVQAQVREFLRNRVDEAKRQAVNEGQADWHDALAQQLDYRGWYDITLERRIGVGGSWSPLTARSFAEMSGGARAVMLMLPLVATLAALYQDMPTAPRPIWLDEAFDGLDAANRSMVMNLLRQFDLDVLLAGPGRLVNVHVVPAAAIYQVVRAPAPLPGADLTLELWAGGSLEAIELPLSWLDVDQSSADTGQESLL</sequence>
<name>A0A1M6EAJ5_9ACTN</name>
<proteinExistence type="predicted"/>
<dbReference type="Proteomes" id="UP000184512">
    <property type="component" value="Unassembled WGS sequence"/>
</dbReference>
<reference evidence="3 4" key="1">
    <citation type="submission" date="2016-11" db="EMBL/GenBank/DDBJ databases">
        <authorList>
            <person name="Jaros S."/>
            <person name="Januszkiewicz K."/>
            <person name="Wedrychowicz H."/>
        </authorList>
    </citation>
    <scope>NUCLEOTIDE SEQUENCE [LARGE SCALE GENOMIC DNA]</scope>
    <source>
        <strain evidence="3 4">DSM 12906</strain>
    </source>
</reference>
<dbReference type="InterPro" id="IPR027417">
    <property type="entry name" value="P-loop_NTPase"/>
</dbReference>
<feature type="region of interest" description="Disordered" evidence="2">
    <location>
        <begin position="374"/>
        <end position="410"/>
    </location>
</feature>
<evidence type="ECO:0000256" key="1">
    <source>
        <dbReference type="SAM" id="Coils"/>
    </source>
</evidence>
<feature type="coiled-coil region" evidence="1">
    <location>
        <begin position="553"/>
        <end position="588"/>
    </location>
</feature>
<keyword evidence="3" id="KW-0540">Nuclease</keyword>
<keyword evidence="4" id="KW-1185">Reference proteome</keyword>
<evidence type="ECO:0000256" key="2">
    <source>
        <dbReference type="SAM" id="MobiDB-lite"/>
    </source>
</evidence>
<feature type="compositionally biased region" description="Basic and acidic residues" evidence="2">
    <location>
        <begin position="393"/>
        <end position="410"/>
    </location>
</feature>
<dbReference type="EMBL" id="FQZG01000016">
    <property type="protein sequence ID" value="SHI82370.1"/>
    <property type="molecule type" value="Genomic_DNA"/>
</dbReference>
<evidence type="ECO:0000313" key="4">
    <source>
        <dbReference type="Proteomes" id="UP000184512"/>
    </source>
</evidence>
<protein>
    <submittedName>
        <fullName evidence="3">Putative exonuclease SbcCD, C subunit</fullName>
    </submittedName>
</protein>
<dbReference type="OrthoDB" id="8527901at2"/>
<organism evidence="3 4">
    <name type="scientific">Tessaracoccus bendigoensis DSM 12906</name>
    <dbReference type="NCBI Taxonomy" id="1123357"/>
    <lineage>
        <taxon>Bacteria</taxon>
        <taxon>Bacillati</taxon>
        <taxon>Actinomycetota</taxon>
        <taxon>Actinomycetes</taxon>
        <taxon>Propionibacteriales</taxon>
        <taxon>Propionibacteriaceae</taxon>
        <taxon>Tessaracoccus</taxon>
    </lineage>
</organism>
<dbReference type="SUPFAM" id="SSF52540">
    <property type="entry name" value="P-loop containing nucleoside triphosphate hydrolases"/>
    <property type="match status" value="1"/>
</dbReference>
<keyword evidence="3" id="KW-0378">Hydrolase</keyword>
<gene>
    <name evidence="3" type="ORF">SAMN02745244_01147</name>
</gene>
<dbReference type="GO" id="GO:0004527">
    <property type="term" value="F:exonuclease activity"/>
    <property type="evidence" value="ECO:0007669"/>
    <property type="project" value="UniProtKB-KW"/>
</dbReference>
<evidence type="ECO:0000313" key="3">
    <source>
        <dbReference type="EMBL" id="SHI82370.1"/>
    </source>
</evidence>
<dbReference type="STRING" id="1123357.SAMN02745244_01147"/>
<keyword evidence="3" id="KW-0269">Exonuclease</keyword>
<dbReference type="Pfam" id="PF13558">
    <property type="entry name" value="SbcC_Walker_B"/>
    <property type="match status" value="1"/>
</dbReference>